<gene>
    <name evidence="3" type="ORF">JD276_12375</name>
</gene>
<dbReference type="GO" id="GO:0033072">
    <property type="term" value="P:vancomycin biosynthetic process"/>
    <property type="evidence" value="ECO:0007669"/>
    <property type="project" value="UniProtKB-ARBA"/>
</dbReference>
<comment type="caution">
    <text evidence="3">The sequence shown here is derived from an EMBL/GenBank/DDBJ whole genome shotgun (WGS) entry which is preliminary data.</text>
</comment>
<evidence type="ECO:0000259" key="1">
    <source>
        <dbReference type="Pfam" id="PF03033"/>
    </source>
</evidence>
<dbReference type="AlphaFoldDB" id="A0A934Q9N1"/>
<evidence type="ECO:0000313" key="4">
    <source>
        <dbReference type="Proteomes" id="UP000608530"/>
    </source>
</evidence>
<dbReference type="PANTHER" id="PTHR48050:SF13">
    <property type="entry name" value="STEROL 3-BETA-GLUCOSYLTRANSFERASE UGT80A2"/>
    <property type="match status" value="1"/>
</dbReference>
<dbReference type="CDD" id="cd03784">
    <property type="entry name" value="GT1_Gtf-like"/>
    <property type="match status" value="1"/>
</dbReference>
<dbReference type="PANTHER" id="PTHR48050">
    <property type="entry name" value="STEROL 3-BETA-GLUCOSYLTRANSFERASE"/>
    <property type="match status" value="1"/>
</dbReference>
<dbReference type="GO" id="GO:0005975">
    <property type="term" value="P:carbohydrate metabolic process"/>
    <property type="evidence" value="ECO:0007669"/>
    <property type="project" value="InterPro"/>
</dbReference>
<dbReference type="EMBL" id="JAEHOH010000017">
    <property type="protein sequence ID" value="MBK0419830.1"/>
    <property type="molecule type" value="Genomic_DNA"/>
</dbReference>
<dbReference type="Pfam" id="PF03033">
    <property type="entry name" value="Glyco_transf_28"/>
    <property type="match status" value="1"/>
</dbReference>
<dbReference type="InterPro" id="IPR050426">
    <property type="entry name" value="Glycosyltransferase_28"/>
</dbReference>
<organism evidence="3 4">
    <name type="scientific">Leucobacter chromiisoli</name>
    <dbReference type="NCBI Taxonomy" id="2796471"/>
    <lineage>
        <taxon>Bacteria</taxon>
        <taxon>Bacillati</taxon>
        <taxon>Actinomycetota</taxon>
        <taxon>Actinomycetes</taxon>
        <taxon>Micrococcales</taxon>
        <taxon>Microbacteriaceae</taxon>
        <taxon>Leucobacter</taxon>
    </lineage>
</organism>
<dbReference type="GO" id="GO:0008194">
    <property type="term" value="F:UDP-glycosyltransferase activity"/>
    <property type="evidence" value="ECO:0007669"/>
    <property type="project" value="InterPro"/>
</dbReference>
<dbReference type="InterPro" id="IPR002213">
    <property type="entry name" value="UDP_glucos_trans"/>
</dbReference>
<dbReference type="RefSeq" id="WP_200115968.1">
    <property type="nucleotide sequence ID" value="NZ_JAEHOH010000017.1"/>
</dbReference>
<reference evidence="3" key="1">
    <citation type="submission" date="2020-12" db="EMBL/GenBank/DDBJ databases">
        <title>Leucobacter sp. CAS1, isolated from Chromium sludge.</title>
        <authorList>
            <person name="Xu Z."/>
        </authorList>
    </citation>
    <scope>NUCLEOTIDE SEQUENCE</scope>
    <source>
        <strain evidence="3">CSA1</strain>
    </source>
</reference>
<evidence type="ECO:0000313" key="3">
    <source>
        <dbReference type="EMBL" id="MBK0419830.1"/>
    </source>
</evidence>
<evidence type="ECO:0000259" key="2">
    <source>
        <dbReference type="Pfam" id="PF06722"/>
    </source>
</evidence>
<proteinExistence type="predicted"/>
<dbReference type="FunFam" id="3.40.50.2000:FF:000072">
    <property type="entry name" value="Glycosyl transferase"/>
    <property type="match status" value="1"/>
</dbReference>
<accession>A0A934Q9N1</accession>
<dbReference type="InterPro" id="IPR010610">
    <property type="entry name" value="EryCIII-like_C"/>
</dbReference>
<dbReference type="InterPro" id="IPR004276">
    <property type="entry name" value="GlycoTrans_28_N"/>
</dbReference>
<feature type="domain" description="Glycosyltransferase family 28 N-terminal" evidence="1">
    <location>
        <begin position="17"/>
        <end position="80"/>
    </location>
</feature>
<keyword evidence="4" id="KW-1185">Reference proteome</keyword>
<dbReference type="Gene3D" id="3.40.50.2000">
    <property type="entry name" value="Glycogen Phosphorylase B"/>
    <property type="match status" value="2"/>
</dbReference>
<protein>
    <submittedName>
        <fullName evidence="3">Glycosyltransferase family 1 protein</fullName>
    </submittedName>
</protein>
<dbReference type="GO" id="GO:0016758">
    <property type="term" value="F:hexosyltransferase activity"/>
    <property type="evidence" value="ECO:0007669"/>
    <property type="project" value="InterPro"/>
</dbReference>
<sequence>MGIKTQRSALLCSMPAVGHVGPMTVVGRELARRGWRVRLLTGRRYRQQVESAGLEFAALPPEADTLDDVGADERNRGLATINRGVEEAFIRPALPAAARVEELLAEEPADVVFHDMTFLGVQTLFSRPREERPLTVMCGIGPAGFSSRDRPPYGMGIVPSRHRWWGRLRDAALNRSARMVLGPAHRALDDCLERLGAPPLGGAFFMDVLDRSDILAQFTVPEFEYPRSDGPELRFYGPMTAPPSRALGAPPWWDELRPDVPVVHVTQGTVANTDFSELVEPTLTALADEDVRVVVTAGGADLSALPPLPANTFAAPFLDYELLLPRTSAFVTNGGYGGLHHAMRHGVPIVIAGDSEDKVETSARVQWSGAGVSLRTGRPTPEAVRTAVNAVLREPGYAATSRRIGRSIAASSGAPGLVHDVEEALRGGP</sequence>
<dbReference type="Pfam" id="PF06722">
    <property type="entry name" value="EryCIII-like_C"/>
    <property type="match status" value="1"/>
</dbReference>
<feature type="domain" description="Erythromycin biosynthesis protein CIII-like C-terminal" evidence="2">
    <location>
        <begin position="282"/>
        <end position="412"/>
    </location>
</feature>
<name>A0A934Q9N1_9MICO</name>
<dbReference type="Proteomes" id="UP000608530">
    <property type="component" value="Unassembled WGS sequence"/>
</dbReference>
<dbReference type="SUPFAM" id="SSF53756">
    <property type="entry name" value="UDP-Glycosyltransferase/glycogen phosphorylase"/>
    <property type="match status" value="1"/>
</dbReference>